<dbReference type="InterPro" id="IPR023584">
    <property type="entry name" value="Ribosome_recyc_fac_dom"/>
</dbReference>
<dbReference type="InterPro" id="IPR002661">
    <property type="entry name" value="Ribosome_recyc_fac"/>
</dbReference>
<dbReference type="Gene3D" id="3.30.1360.40">
    <property type="match status" value="1"/>
</dbReference>
<accession>A0A135HVZ2</accession>
<dbReference type="Pfam" id="PF01765">
    <property type="entry name" value="RRF"/>
    <property type="match status" value="1"/>
</dbReference>
<evidence type="ECO:0000256" key="6">
    <source>
        <dbReference type="HAMAP-Rule" id="MF_00040"/>
    </source>
</evidence>
<keyword evidence="9" id="KW-1185">Reference proteome</keyword>
<dbReference type="FunFam" id="1.10.132.20:FF:000001">
    <property type="entry name" value="Ribosome-recycling factor"/>
    <property type="match status" value="1"/>
</dbReference>
<dbReference type="PANTHER" id="PTHR20982">
    <property type="entry name" value="RIBOSOME RECYCLING FACTOR"/>
    <property type="match status" value="1"/>
</dbReference>
<reference evidence="8 9" key="1">
    <citation type="submission" date="2015-11" db="EMBL/GenBank/DDBJ databases">
        <title>Draft genome sequence of Paramesorhizobium deserti A-3-E, a strain highly resistant to diverse beta-lactam antibiotics.</title>
        <authorList>
            <person name="Lv R."/>
            <person name="Yang X."/>
            <person name="Fang N."/>
            <person name="Guo J."/>
            <person name="Luo X."/>
            <person name="Peng F."/>
            <person name="Yang R."/>
            <person name="Cui Y."/>
            <person name="Fang C."/>
            <person name="Song Y."/>
        </authorList>
    </citation>
    <scope>NUCLEOTIDE SEQUENCE [LARGE SCALE GENOMIC DNA]</scope>
    <source>
        <strain evidence="8 9">A-3-E</strain>
    </source>
</reference>
<dbReference type="GO" id="GO:0002184">
    <property type="term" value="P:cytoplasmic translational termination"/>
    <property type="evidence" value="ECO:0007669"/>
    <property type="project" value="TreeGrafter"/>
</dbReference>
<dbReference type="PANTHER" id="PTHR20982:SF3">
    <property type="entry name" value="MITOCHONDRIAL RIBOSOME RECYCLING FACTOR PSEUDO 1"/>
    <property type="match status" value="1"/>
</dbReference>
<dbReference type="InterPro" id="IPR036191">
    <property type="entry name" value="RRF_sf"/>
</dbReference>
<dbReference type="AlphaFoldDB" id="A0A135HVZ2"/>
<organism evidence="8 9">
    <name type="scientific">Paramesorhizobium deserti</name>
    <dbReference type="NCBI Taxonomy" id="1494590"/>
    <lineage>
        <taxon>Bacteria</taxon>
        <taxon>Pseudomonadati</taxon>
        <taxon>Pseudomonadota</taxon>
        <taxon>Alphaproteobacteria</taxon>
        <taxon>Hyphomicrobiales</taxon>
        <taxon>Phyllobacteriaceae</taxon>
        <taxon>Paramesorhizobium</taxon>
    </lineage>
</organism>
<dbReference type="STRING" id="1494590.ATN84_08230"/>
<dbReference type="Proteomes" id="UP000070107">
    <property type="component" value="Unassembled WGS sequence"/>
</dbReference>
<dbReference type="SUPFAM" id="SSF55194">
    <property type="entry name" value="Ribosome recycling factor, RRF"/>
    <property type="match status" value="1"/>
</dbReference>
<dbReference type="FunFam" id="3.30.1360.40:FF:000001">
    <property type="entry name" value="Ribosome-recycling factor"/>
    <property type="match status" value="1"/>
</dbReference>
<evidence type="ECO:0000256" key="2">
    <source>
        <dbReference type="ARBA" id="ARBA00005912"/>
    </source>
</evidence>
<comment type="function">
    <text evidence="5 6">Responsible for the release of ribosomes from messenger RNA at the termination of protein biosynthesis. May increase the efficiency of translation by recycling ribosomes from one round of translation to another.</text>
</comment>
<keyword evidence="3 6" id="KW-0963">Cytoplasm</keyword>
<evidence type="ECO:0000256" key="4">
    <source>
        <dbReference type="ARBA" id="ARBA00022917"/>
    </source>
</evidence>
<proteinExistence type="inferred from homology"/>
<dbReference type="NCBIfam" id="TIGR00496">
    <property type="entry name" value="frr"/>
    <property type="match status" value="1"/>
</dbReference>
<dbReference type="Gene3D" id="1.10.132.20">
    <property type="entry name" value="Ribosome-recycling factor"/>
    <property type="match status" value="1"/>
</dbReference>
<dbReference type="EMBL" id="LNTU01000012">
    <property type="protein sequence ID" value="KXF77369.1"/>
    <property type="molecule type" value="Genomic_DNA"/>
</dbReference>
<evidence type="ECO:0000256" key="5">
    <source>
        <dbReference type="ARBA" id="ARBA00025050"/>
    </source>
</evidence>
<gene>
    <name evidence="6" type="primary">frr</name>
    <name evidence="8" type="ORF">ATN84_08230</name>
</gene>
<dbReference type="GO" id="GO:0005829">
    <property type="term" value="C:cytosol"/>
    <property type="evidence" value="ECO:0007669"/>
    <property type="project" value="GOC"/>
</dbReference>
<dbReference type="HAMAP" id="MF_00040">
    <property type="entry name" value="RRF"/>
    <property type="match status" value="1"/>
</dbReference>
<evidence type="ECO:0000259" key="7">
    <source>
        <dbReference type="Pfam" id="PF01765"/>
    </source>
</evidence>
<comment type="caution">
    <text evidence="8">The sequence shown here is derived from an EMBL/GenBank/DDBJ whole genome shotgun (WGS) entry which is preliminary data.</text>
</comment>
<evidence type="ECO:0000256" key="3">
    <source>
        <dbReference type="ARBA" id="ARBA00022490"/>
    </source>
</evidence>
<comment type="subcellular location">
    <subcellularLocation>
        <location evidence="1 6">Cytoplasm</location>
    </subcellularLocation>
</comment>
<keyword evidence="4 6" id="KW-0648">Protein biosynthesis</keyword>
<evidence type="ECO:0000313" key="9">
    <source>
        <dbReference type="Proteomes" id="UP000070107"/>
    </source>
</evidence>
<name>A0A135HVZ2_9HYPH</name>
<protein>
    <recommendedName>
        <fullName evidence="6">Ribosome-recycling factor</fullName>
        <shortName evidence="6">RRF</shortName>
    </recommendedName>
    <alternativeName>
        <fullName evidence="6">Ribosome-releasing factor</fullName>
    </alternativeName>
</protein>
<sequence length="186" mass="20774">MSDALDLNDIKRRMEGAIQAFKHDLGGLRTGRASASLLEPITIEAYGSEMPINQVANISVPEPRMLSVSVWDKSMVGAVERAIRDSGLGLNPITDGTTLRVPLPELNEQRRKELVKIAHQYAEQARIAVRHVRRDGMDQLKKLEKDSVISQDDSRVLSEKVQKLTDETISEVDKMLAVKESEIMQV</sequence>
<dbReference type="GO" id="GO:0043023">
    <property type="term" value="F:ribosomal large subunit binding"/>
    <property type="evidence" value="ECO:0007669"/>
    <property type="project" value="TreeGrafter"/>
</dbReference>
<dbReference type="OrthoDB" id="9804006at2"/>
<evidence type="ECO:0000256" key="1">
    <source>
        <dbReference type="ARBA" id="ARBA00004496"/>
    </source>
</evidence>
<feature type="domain" description="Ribosome recycling factor" evidence="7">
    <location>
        <begin position="21"/>
        <end position="184"/>
    </location>
</feature>
<comment type="similarity">
    <text evidence="2 6">Belongs to the RRF family.</text>
</comment>
<evidence type="ECO:0000313" key="8">
    <source>
        <dbReference type="EMBL" id="KXF77369.1"/>
    </source>
</evidence>
<dbReference type="CDD" id="cd00520">
    <property type="entry name" value="RRF"/>
    <property type="match status" value="1"/>
</dbReference>
<dbReference type="RefSeq" id="WP_068881555.1">
    <property type="nucleotide sequence ID" value="NZ_LNTU01000012.1"/>
</dbReference>